<organism evidence="1 2">
    <name type="scientific">Nocardioides endophyticus</name>
    <dbReference type="NCBI Taxonomy" id="1353775"/>
    <lineage>
        <taxon>Bacteria</taxon>
        <taxon>Bacillati</taxon>
        <taxon>Actinomycetota</taxon>
        <taxon>Actinomycetes</taxon>
        <taxon>Propionibacteriales</taxon>
        <taxon>Nocardioidaceae</taxon>
        <taxon>Nocardioides</taxon>
    </lineage>
</organism>
<reference evidence="2" key="1">
    <citation type="journal article" date="2019" name="Int. J. Syst. Evol. Microbiol.">
        <title>The Global Catalogue of Microorganisms (GCM) 10K type strain sequencing project: providing services to taxonomists for standard genome sequencing and annotation.</title>
        <authorList>
            <consortium name="The Broad Institute Genomics Platform"/>
            <consortium name="The Broad Institute Genome Sequencing Center for Infectious Disease"/>
            <person name="Wu L."/>
            <person name="Ma J."/>
        </authorList>
    </citation>
    <scope>NUCLEOTIDE SEQUENCE [LARGE SCALE GENOMIC DNA]</scope>
    <source>
        <strain evidence="2">JCM 18532</strain>
    </source>
</reference>
<proteinExistence type="predicted"/>
<dbReference type="InterPro" id="IPR046275">
    <property type="entry name" value="DUF6308"/>
</dbReference>
<gene>
    <name evidence="1" type="ORF">GCM10023350_09340</name>
</gene>
<comment type="caution">
    <text evidence="1">The sequence shown here is derived from an EMBL/GenBank/DDBJ whole genome shotgun (WGS) entry which is preliminary data.</text>
</comment>
<keyword evidence="2" id="KW-1185">Reference proteome</keyword>
<sequence length="268" mass="29149">MDRTSLPPMSRGVYADGRTYELPANWTPAEPAVLEVATAQALAALGAGAGEPDKVRRSLVKYFDPDGKYAGALFSTIGPSQSSADDITAADLLAVTTLSMTLDPRQIRQLLDPSSKRTQVLRALRQIDTSIPVQDLGSGGLDPRPMLSAISDLYRELRATPKPSSTRWVFASKLAARKRPNLLPVRDNVVCKFLAGERNLSHTTVGSHDIDLQIFGYLMSHPRVRDALGHWWSELHAEHGSVVDDVTPLRLLDVALWNAGIASGYAKV</sequence>
<accession>A0ABP8YH42</accession>
<dbReference type="Pfam" id="PF19827">
    <property type="entry name" value="DUF6308"/>
    <property type="match status" value="1"/>
</dbReference>
<dbReference type="EMBL" id="BAABKN010000006">
    <property type="protein sequence ID" value="GAA4728378.1"/>
    <property type="molecule type" value="Genomic_DNA"/>
</dbReference>
<name>A0ABP8YH42_9ACTN</name>
<protein>
    <submittedName>
        <fullName evidence="1">Uncharacterized protein</fullName>
    </submittedName>
</protein>
<evidence type="ECO:0000313" key="2">
    <source>
        <dbReference type="Proteomes" id="UP001499882"/>
    </source>
</evidence>
<dbReference type="Proteomes" id="UP001499882">
    <property type="component" value="Unassembled WGS sequence"/>
</dbReference>
<evidence type="ECO:0000313" key="1">
    <source>
        <dbReference type="EMBL" id="GAA4728378.1"/>
    </source>
</evidence>